<proteinExistence type="predicted"/>
<evidence type="ECO:0000313" key="2">
    <source>
        <dbReference type="EMBL" id="SFP61793.1"/>
    </source>
</evidence>
<reference evidence="2 3" key="1">
    <citation type="submission" date="2016-10" db="EMBL/GenBank/DDBJ databases">
        <authorList>
            <person name="de Groot N.N."/>
        </authorList>
    </citation>
    <scope>NUCLEOTIDE SEQUENCE [LARGE SCALE GENOMIC DNA]</scope>
    <source>
        <strain evidence="3">E92,LMG 26720,CCM 7988</strain>
    </source>
</reference>
<accession>A0A1I5RTH9</accession>
<dbReference type="InterPro" id="IPR010496">
    <property type="entry name" value="AL/BT2_dom"/>
</dbReference>
<evidence type="ECO:0000259" key="1">
    <source>
        <dbReference type="Pfam" id="PF06439"/>
    </source>
</evidence>
<sequence>MREKTKRIGLSFTFLCFTYLVLITNAFVFGQKINTSEWTVLSEENKTTDLTDTTFSGKSCIKLDGKNKVIAWKKDANYKNFRVELDIAGAVMSGIGFHVANEQNYQFLYFRPGYGGTEEAIQYIPIYNGTLSWVFYGAYQNTADIKRLEWFHVVIEVLGDNLKVFTNNNKKPDMSIKLMKTEVQNGSILLRTLFGTSYFANIVIKELPESITEWEISEQLPITTAYGAGQMKKINKWIKINEQGDDYVNLSRYYDYPNGVIYAKHNIHSETEQANFLNFDFVGKMKILLNGEEVFNYAKYKLERLSPGTNRIRLNLKKGDNELVVISEGDSFLFGNGFKSMGRLQHQNWGFIATLEKMK</sequence>
<organism evidence="2 3">
    <name type="scientific">Pseudarcicella hirudinis</name>
    <dbReference type="NCBI Taxonomy" id="1079859"/>
    <lineage>
        <taxon>Bacteria</taxon>
        <taxon>Pseudomonadati</taxon>
        <taxon>Bacteroidota</taxon>
        <taxon>Cytophagia</taxon>
        <taxon>Cytophagales</taxon>
        <taxon>Flectobacillaceae</taxon>
        <taxon>Pseudarcicella</taxon>
    </lineage>
</organism>
<dbReference type="EMBL" id="FOXH01000004">
    <property type="protein sequence ID" value="SFP61793.1"/>
    <property type="molecule type" value="Genomic_DNA"/>
</dbReference>
<dbReference type="Pfam" id="PF06439">
    <property type="entry name" value="3keto-disac_hyd"/>
    <property type="match status" value="1"/>
</dbReference>
<dbReference type="RefSeq" id="WP_092015678.1">
    <property type="nucleotide sequence ID" value="NZ_FOXH01000004.1"/>
</dbReference>
<dbReference type="Gene3D" id="2.60.120.560">
    <property type="entry name" value="Exo-inulinase, domain 1"/>
    <property type="match status" value="1"/>
</dbReference>
<dbReference type="AlphaFoldDB" id="A0A1I5RTH9"/>
<gene>
    <name evidence="2" type="ORF">SAMN04515674_104236</name>
</gene>
<evidence type="ECO:0000313" key="3">
    <source>
        <dbReference type="Proteomes" id="UP000199306"/>
    </source>
</evidence>
<feature type="domain" description="3-keto-alpha-glucoside-1,2-lyase/3-keto-2-hydroxy-glucal hydratase" evidence="1">
    <location>
        <begin position="35"/>
        <end position="205"/>
    </location>
</feature>
<keyword evidence="3" id="KW-1185">Reference proteome</keyword>
<protein>
    <recommendedName>
        <fullName evidence="1">3-keto-alpha-glucoside-1,2-lyase/3-keto-2-hydroxy-glucal hydratase domain-containing protein</fullName>
    </recommendedName>
</protein>
<dbReference type="STRING" id="1079859.SAMN04515674_104236"/>
<dbReference type="Proteomes" id="UP000199306">
    <property type="component" value="Unassembled WGS sequence"/>
</dbReference>
<name>A0A1I5RTH9_9BACT</name>
<dbReference type="GO" id="GO:0016787">
    <property type="term" value="F:hydrolase activity"/>
    <property type="evidence" value="ECO:0007669"/>
    <property type="project" value="InterPro"/>
</dbReference>
<dbReference type="OrthoDB" id="2634655at2"/>